<evidence type="ECO:0000256" key="4">
    <source>
        <dbReference type="ARBA" id="ARBA00023163"/>
    </source>
</evidence>
<dbReference type="InterPro" id="IPR014284">
    <property type="entry name" value="RNA_pol_sigma-70_dom"/>
</dbReference>
<dbReference type="InterPro" id="IPR036388">
    <property type="entry name" value="WH-like_DNA-bd_sf"/>
</dbReference>
<dbReference type="InterPro" id="IPR013324">
    <property type="entry name" value="RNA_pol_sigma_r3/r4-like"/>
</dbReference>
<dbReference type="PANTHER" id="PTHR43133:SF51">
    <property type="entry name" value="RNA POLYMERASE SIGMA FACTOR"/>
    <property type="match status" value="1"/>
</dbReference>
<dbReference type="SUPFAM" id="SSF88659">
    <property type="entry name" value="Sigma3 and sigma4 domains of RNA polymerase sigma factors"/>
    <property type="match status" value="1"/>
</dbReference>
<evidence type="ECO:0000256" key="1">
    <source>
        <dbReference type="ARBA" id="ARBA00010641"/>
    </source>
</evidence>
<dbReference type="Pfam" id="PF04542">
    <property type="entry name" value="Sigma70_r2"/>
    <property type="match status" value="1"/>
</dbReference>
<dbReference type="GO" id="GO:0003677">
    <property type="term" value="F:DNA binding"/>
    <property type="evidence" value="ECO:0007669"/>
    <property type="project" value="InterPro"/>
</dbReference>
<evidence type="ECO:0000313" key="8">
    <source>
        <dbReference type="Proteomes" id="UP000177177"/>
    </source>
</evidence>
<evidence type="ECO:0000256" key="3">
    <source>
        <dbReference type="ARBA" id="ARBA00023082"/>
    </source>
</evidence>
<dbReference type="EMBL" id="MHQN01000003">
    <property type="protein sequence ID" value="OHA04146.1"/>
    <property type="molecule type" value="Genomic_DNA"/>
</dbReference>
<evidence type="ECO:0008006" key="9">
    <source>
        <dbReference type="Google" id="ProtNLM"/>
    </source>
</evidence>
<evidence type="ECO:0000313" key="7">
    <source>
        <dbReference type="EMBL" id="OHA04146.1"/>
    </source>
</evidence>
<organism evidence="7 8">
    <name type="scientific">Candidatus Sungbacteria bacterium RIFCSPHIGHO2_02_FULL_53_17</name>
    <dbReference type="NCBI Taxonomy" id="1802275"/>
    <lineage>
        <taxon>Bacteria</taxon>
        <taxon>Candidatus Sungiibacteriota</taxon>
    </lineage>
</organism>
<evidence type="ECO:0000259" key="6">
    <source>
        <dbReference type="Pfam" id="PF08281"/>
    </source>
</evidence>
<dbReference type="SUPFAM" id="SSF88946">
    <property type="entry name" value="Sigma2 domain of RNA polymerase sigma factors"/>
    <property type="match status" value="1"/>
</dbReference>
<dbReference type="Gene3D" id="1.10.10.10">
    <property type="entry name" value="Winged helix-like DNA-binding domain superfamily/Winged helix DNA-binding domain"/>
    <property type="match status" value="1"/>
</dbReference>
<keyword evidence="2" id="KW-0805">Transcription regulation</keyword>
<dbReference type="NCBIfam" id="TIGR02937">
    <property type="entry name" value="sigma70-ECF"/>
    <property type="match status" value="1"/>
</dbReference>
<feature type="domain" description="RNA polymerase sigma-70 region 2" evidence="5">
    <location>
        <begin position="41"/>
        <end position="110"/>
    </location>
</feature>
<dbReference type="InterPro" id="IPR013325">
    <property type="entry name" value="RNA_pol_sigma_r2"/>
</dbReference>
<name>A0A1G2KXG4_9BACT</name>
<reference evidence="7 8" key="1">
    <citation type="journal article" date="2016" name="Nat. Commun.">
        <title>Thousands of microbial genomes shed light on interconnected biogeochemical processes in an aquifer system.</title>
        <authorList>
            <person name="Anantharaman K."/>
            <person name="Brown C.T."/>
            <person name="Hug L.A."/>
            <person name="Sharon I."/>
            <person name="Castelle C.J."/>
            <person name="Probst A.J."/>
            <person name="Thomas B.C."/>
            <person name="Singh A."/>
            <person name="Wilkins M.J."/>
            <person name="Karaoz U."/>
            <person name="Brodie E.L."/>
            <person name="Williams K.H."/>
            <person name="Hubbard S.S."/>
            <person name="Banfield J.F."/>
        </authorList>
    </citation>
    <scope>NUCLEOTIDE SEQUENCE [LARGE SCALE GENOMIC DNA]</scope>
</reference>
<dbReference type="InterPro" id="IPR007627">
    <property type="entry name" value="RNA_pol_sigma70_r2"/>
</dbReference>
<dbReference type="GO" id="GO:0016987">
    <property type="term" value="F:sigma factor activity"/>
    <property type="evidence" value="ECO:0007669"/>
    <property type="project" value="UniProtKB-KW"/>
</dbReference>
<proteinExistence type="inferred from homology"/>
<dbReference type="GO" id="GO:0006352">
    <property type="term" value="P:DNA-templated transcription initiation"/>
    <property type="evidence" value="ECO:0007669"/>
    <property type="project" value="InterPro"/>
</dbReference>
<keyword evidence="3" id="KW-0731">Sigma factor</keyword>
<dbReference type="InterPro" id="IPR039425">
    <property type="entry name" value="RNA_pol_sigma-70-like"/>
</dbReference>
<dbReference type="AlphaFoldDB" id="A0A1G2KXG4"/>
<evidence type="ECO:0000256" key="2">
    <source>
        <dbReference type="ARBA" id="ARBA00023015"/>
    </source>
</evidence>
<gene>
    <name evidence="7" type="ORF">A3C92_01835</name>
</gene>
<dbReference type="InterPro" id="IPR013249">
    <property type="entry name" value="RNA_pol_sigma70_r4_t2"/>
</dbReference>
<protein>
    <recommendedName>
        <fullName evidence="9">RNA polymerase sigma-70 region 2 domain-containing protein</fullName>
    </recommendedName>
</protein>
<keyword evidence="4" id="KW-0804">Transcription</keyword>
<dbReference type="Gene3D" id="1.10.1740.10">
    <property type="match status" value="1"/>
</dbReference>
<dbReference type="PANTHER" id="PTHR43133">
    <property type="entry name" value="RNA POLYMERASE ECF-TYPE SIGMA FACTO"/>
    <property type="match status" value="1"/>
</dbReference>
<dbReference type="Pfam" id="PF08281">
    <property type="entry name" value="Sigma70_r4_2"/>
    <property type="match status" value="1"/>
</dbReference>
<evidence type="ECO:0000259" key="5">
    <source>
        <dbReference type="Pfam" id="PF04542"/>
    </source>
</evidence>
<comment type="caution">
    <text evidence="7">The sequence shown here is derived from an EMBL/GenBank/DDBJ whole genome shotgun (WGS) entry which is preliminary data.</text>
</comment>
<dbReference type="CDD" id="cd06171">
    <property type="entry name" value="Sigma70_r4"/>
    <property type="match status" value="1"/>
</dbReference>
<feature type="domain" description="RNA polymerase sigma factor 70 region 4 type 2" evidence="6">
    <location>
        <begin position="141"/>
        <end position="191"/>
    </location>
</feature>
<accession>A0A1G2KXG4</accession>
<sequence length="207" mass="23786">MSSYLEEEDISSAPADAGLGGMKDEEILVAALGEPAMFEMLVERYQEPLMRAALRVVRNREEAEDIVQEAFVKMYRNAQKFQKLDGIEFKSWAYKVTINTAITHYRKLKRGEFSVEDPGVFQEPGGEFMDTRISFSADAKQAVARALDKMPEHLGSVLRRYYLEDKSYRTVAEEEKISIPTLKMRLFRAKKLFRKINDESTNSNKPL</sequence>
<dbReference type="Proteomes" id="UP000177177">
    <property type="component" value="Unassembled WGS sequence"/>
</dbReference>
<comment type="similarity">
    <text evidence="1">Belongs to the sigma-70 factor family. ECF subfamily.</text>
</comment>